<accession>A0ABX9K096</accession>
<dbReference type="RefSeq" id="WP_147332927.1">
    <property type="nucleotide sequence ID" value="NZ_CP011509.1"/>
</dbReference>
<name>A0ABX9K096_9BACT</name>
<dbReference type="Proteomes" id="UP000256345">
    <property type="component" value="Unassembled WGS sequence"/>
</dbReference>
<keyword evidence="3" id="KW-1185">Reference proteome</keyword>
<evidence type="ECO:0000313" key="3">
    <source>
        <dbReference type="Proteomes" id="UP000256345"/>
    </source>
</evidence>
<dbReference type="EMBL" id="QUMU01000006">
    <property type="protein sequence ID" value="REG30712.1"/>
    <property type="molecule type" value="Genomic_DNA"/>
</dbReference>
<comment type="caution">
    <text evidence="2">The sequence shown here is derived from an EMBL/GenBank/DDBJ whole genome shotgun (WGS) entry which is preliminary data.</text>
</comment>
<sequence length="231" mass="25402">MTRVGRSFRSRWLFLLTCVPWWGGCASLGTLETADTVPRGQSRLTAQAWVQGVDDGKKPGVLPQVAVAWRSGVTEGFDVGGKLSLQGAEGSLKLQLAGREEGSPFVMSVAPTAGLVLFSHAWETGDWSSDTQLFAALPLLFALRNPDGSQLVLGLRPTWMRFDQLFDPDSREMAAMGASLGYAFRVNPGLRVMPEAAILVPVADRLERQWVWQRERPQLQFGVAFLMDPVR</sequence>
<gene>
    <name evidence="2" type="ORF">ATI61_106181</name>
</gene>
<reference evidence="2 3" key="1">
    <citation type="submission" date="2018-08" db="EMBL/GenBank/DDBJ databases">
        <title>Genomic Encyclopedia of Archaeal and Bacterial Type Strains, Phase II (KMG-II): from individual species to whole genera.</title>
        <authorList>
            <person name="Goeker M."/>
        </authorList>
    </citation>
    <scope>NUCLEOTIDE SEQUENCE [LARGE SCALE GENOMIC DNA]</scope>
    <source>
        <strain evidence="2 3">DSM 2261</strain>
    </source>
</reference>
<proteinExistence type="predicted"/>
<keyword evidence="1" id="KW-0732">Signal</keyword>
<evidence type="ECO:0008006" key="4">
    <source>
        <dbReference type="Google" id="ProtNLM"/>
    </source>
</evidence>
<organism evidence="2 3">
    <name type="scientific">Archangium gephyra</name>
    <dbReference type="NCBI Taxonomy" id="48"/>
    <lineage>
        <taxon>Bacteria</taxon>
        <taxon>Pseudomonadati</taxon>
        <taxon>Myxococcota</taxon>
        <taxon>Myxococcia</taxon>
        <taxon>Myxococcales</taxon>
        <taxon>Cystobacterineae</taxon>
        <taxon>Archangiaceae</taxon>
        <taxon>Archangium</taxon>
    </lineage>
</organism>
<evidence type="ECO:0000256" key="1">
    <source>
        <dbReference type="SAM" id="SignalP"/>
    </source>
</evidence>
<protein>
    <recommendedName>
        <fullName evidence="4">Lipoprotein</fullName>
    </recommendedName>
</protein>
<feature type="chain" id="PRO_5046798982" description="Lipoprotein" evidence="1">
    <location>
        <begin position="24"/>
        <end position="231"/>
    </location>
</feature>
<feature type="signal peptide" evidence="1">
    <location>
        <begin position="1"/>
        <end position="23"/>
    </location>
</feature>
<evidence type="ECO:0000313" key="2">
    <source>
        <dbReference type="EMBL" id="REG30712.1"/>
    </source>
</evidence>
<dbReference type="PROSITE" id="PS51257">
    <property type="entry name" value="PROKAR_LIPOPROTEIN"/>
    <property type="match status" value="1"/>
</dbReference>